<sequence>MKKNVLAAVLGSAILTITAQAYAENWVKHEWDVPNKNVQATFYDADSIKGKDRTISWTEKFQLTPFGVEAYNKHLTTFPTCKANIEKKGQVSYHQIDFEMKDGKFRPVGKRNYTKDNQLLCTDKDMGSEFNKNWVNVGKRSPMNERYYLFVTKYKLGNY</sequence>
<feature type="signal peptide" evidence="1">
    <location>
        <begin position="1"/>
        <end position="23"/>
    </location>
</feature>
<organism evidence="2 3">
    <name type="scientific">Geomesophilobacter sediminis</name>
    <dbReference type="NCBI Taxonomy" id="2798584"/>
    <lineage>
        <taxon>Bacteria</taxon>
        <taxon>Pseudomonadati</taxon>
        <taxon>Thermodesulfobacteriota</taxon>
        <taxon>Desulfuromonadia</taxon>
        <taxon>Geobacterales</taxon>
        <taxon>Geobacteraceae</taxon>
        <taxon>Geomesophilobacter</taxon>
    </lineage>
</organism>
<reference evidence="2" key="1">
    <citation type="submission" date="2020-12" db="EMBL/GenBank/DDBJ databases">
        <title>Geomonas sp. Red875, isolated from river sediment.</title>
        <authorList>
            <person name="Xu Z."/>
            <person name="Zhang Z."/>
            <person name="Masuda Y."/>
            <person name="Itoh H."/>
            <person name="Senoo K."/>
        </authorList>
    </citation>
    <scope>NUCLEOTIDE SEQUENCE</scope>
    <source>
        <strain evidence="2">Red875</strain>
    </source>
</reference>
<name>A0A8J7M2N4_9BACT</name>
<dbReference type="EMBL" id="JAEMHM010000022">
    <property type="protein sequence ID" value="MBJ6727291.1"/>
    <property type="molecule type" value="Genomic_DNA"/>
</dbReference>
<feature type="chain" id="PRO_5035296623" evidence="1">
    <location>
        <begin position="24"/>
        <end position="159"/>
    </location>
</feature>
<dbReference type="Proteomes" id="UP000636888">
    <property type="component" value="Unassembled WGS sequence"/>
</dbReference>
<evidence type="ECO:0000313" key="2">
    <source>
        <dbReference type="EMBL" id="MBJ6727291.1"/>
    </source>
</evidence>
<proteinExistence type="predicted"/>
<evidence type="ECO:0000313" key="3">
    <source>
        <dbReference type="Proteomes" id="UP000636888"/>
    </source>
</evidence>
<dbReference type="AlphaFoldDB" id="A0A8J7M2N4"/>
<accession>A0A8J7M2N4</accession>
<keyword evidence="1" id="KW-0732">Signal</keyword>
<dbReference type="RefSeq" id="WP_199386207.1">
    <property type="nucleotide sequence ID" value="NZ_JAEMHM010000022.1"/>
</dbReference>
<evidence type="ECO:0000256" key="1">
    <source>
        <dbReference type="SAM" id="SignalP"/>
    </source>
</evidence>
<keyword evidence="3" id="KW-1185">Reference proteome</keyword>
<protein>
    <submittedName>
        <fullName evidence="2">Uncharacterized protein</fullName>
    </submittedName>
</protein>
<gene>
    <name evidence="2" type="ORF">JFN93_21475</name>
</gene>
<comment type="caution">
    <text evidence="2">The sequence shown here is derived from an EMBL/GenBank/DDBJ whole genome shotgun (WGS) entry which is preliminary data.</text>
</comment>